<accession>A0AC34GTN4</accession>
<evidence type="ECO:0000313" key="1">
    <source>
        <dbReference type="Proteomes" id="UP000887579"/>
    </source>
</evidence>
<evidence type="ECO:0000313" key="2">
    <source>
        <dbReference type="WBParaSite" id="ES5_v2.g8212.t1"/>
    </source>
</evidence>
<sequence>MVADRFQPEQMGKRSLSSAEQNAIEAIHRAVEFNPHVAKYLLEMKPLILPPEHILKRGDSEAIAYAFWHLQHWKRVDGALQLLQHTWEGTFRMIPAPLEKGHLFYPYPQCTEAADRELLPTWHKLSVYPKQDFPFATALMMLTCIALIITSVLYNQYPQQTVEVLEALCVSIVSLSERFIDWAVALIPRTGLSLFATPSPVSSPPLVT</sequence>
<dbReference type="Proteomes" id="UP000887579">
    <property type="component" value="Unplaced"/>
</dbReference>
<protein>
    <submittedName>
        <fullName evidence="2">Uncharacterized protein</fullName>
    </submittedName>
</protein>
<reference evidence="2" key="1">
    <citation type="submission" date="2022-11" db="UniProtKB">
        <authorList>
            <consortium name="WormBaseParasite"/>
        </authorList>
    </citation>
    <scope>IDENTIFICATION</scope>
</reference>
<organism evidence="1 2">
    <name type="scientific">Panagrolaimus sp. ES5</name>
    <dbReference type="NCBI Taxonomy" id="591445"/>
    <lineage>
        <taxon>Eukaryota</taxon>
        <taxon>Metazoa</taxon>
        <taxon>Ecdysozoa</taxon>
        <taxon>Nematoda</taxon>
        <taxon>Chromadorea</taxon>
        <taxon>Rhabditida</taxon>
        <taxon>Tylenchina</taxon>
        <taxon>Panagrolaimomorpha</taxon>
        <taxon>Panagrolaimoidea</taxon>
        <taxon>Panagrolaimidae</taxon>
        <taxon>Panagrolaimus</taxon>
    </lineage>
</organism>
<name>A0AC34GTN4_9BILA</name>
<proteinExistence type="predicted"/>
<dbReference type="WBParaSite" id="ES5_v2.g8212.t1">
    <property type="protein sequence ID" value="ES5_v2.g8212.t1"/>
    <property type="gene ID" value="ES5_v2.g8212"/>
</dbReference>